<dbReference type="SUPFAM" id="SSF51126">
    <property type="entry name" value="Pectin lyase-like"/>
    <property type="match status" value="1"/>
</dbReference>
<dbReference type="Pfam" id="PF13229">
    <property type="entry name" value="Beta_helix"/>
    <property type="match status" value="1"/>
</dbReference>
<keyword evidence="1" id="KW-0802">TPR repeat</keyword>
<dbReference type="SMART" id="SM00028">
    <property type="entry name" value="TPR"/>
    <property type="match status" value="2"/>
</dbReference>
<feature type="domain" description="DUF7779" evidence="6">
    <location>
        <begin position="1190"/>
        <end position="1266"/>
    </location>
</feature>
<gene>
    <name evidence="7" type="ORF">PLOB_00023269</name>
</gene>
<feature type="domain" description="Right handed beta helix" evidence="4">
    <location>
        <begin position="1699"/>
        <end position="1793"/>
    </location>
</feature>
<dbReference type="SUPFAM" id="SSF48452">
    <property type="entry name" value="TPR-like"/>
    <property type="match status" value="1"/>
</dbReference>
<dbReference type="PROSITE" id="PS50005">
    <property type="entry name" value="TPR"/>
    <property type="match status" value="1"/>
</dbReference>
<reference evidence="7 8" key="1">
    <citation type="submission" date="2022-05" db="EMBL/GenBank/DDBJ databases">
        <authorList>
            <consortium name="Genoscope - CEA"/>
            <person name="William W."/>
        </authorList>
    </citation>
    <scope>NUCLEOTIDE SEQUENCE [LARGE SCALE GENOMIC DNA]</scope>
</reference>
<dbReference type="PANTHER" id="PTHR35205:SF1">
    <property type="entry name" value="ZU5 DOMAIN-CONTAINING PROTEIN"/>
    <property type="match status" value="1"/>
</dbReference>
<dbReference type="Pfam" id="PF00931">
    <property type="entry name" value="NB-ARC"/>
    <property type="match status" value="1"/>
</dbReference>
<dbReference type="Proteomes" id="UP001159405">
    <property type="component" value="Unassembled WGS sequence"/>
</dbReference>
<dbReference type="Gene3D" id="2.160.20.10">
    <property type="entry name" value="Single-stranded right-handed beta-helix, Pectin lyase-like"/>
    <property type="match status" value="1"/>
</dbReference>
<evidence type="ECO:0000259" key="3">
    <source>
        <dbReference type="Pfam" id="PF00931"/>
    </source>
</evidence>
<feature type="domain" description="NB-ARC" evidence="3">
    <location>
        <begin position="925"/>
        <end position="1090"/>
    </location>
</feature>
<dbReference type="InterPro" id="IPR019734">
    <property type="entry name" value="TPR_rpt"/>
</dbReference>
<keyword evidence="8" id="KW-1185">Reference proteome</keyword>
<dbReference type="InterPro" id="IPR012334">
    <property type="entry name" value="Pectin_lyas_fold"/>
</dbReference>
<dbReference type="InterPro" id="IPR002182">
    <property type="entry name" value="NB-ARC"/>
</dbReference>
<evidence type="ECO:0000313" key="7">
    <source>
        <dbReference type="EMBL" id="CAH3180337.1"/>
    </source>
</evidence>
<dbReference type="InterPro" id="IPR039448">
    <property type="entry name" value="Beta_helix"/>
</dbReference>
<proteinExistence type="predicted"/>
<accession>A0ABN8RS99</accession>
<dbReference type="SUPFAM" id="SSF52540">
    <property type="entry name" value="P-loop containing nucleoside triphosphate hydrolases"/>
    <property type="match status" value="1"/>
</dbReference>
<comment type="caution">
    <text evidence="7">The sequence shown here is derived from an EMBL/GenBank/DDBJ whole genome shotgun (WGS) entry which is preliminary data.</text>
</comment>
<organism evidence="7 8">
    <name type="scientific">Porites lobata</name>
    <dbReference type="NCBI Taxonomy" id="104759"/>
    <lineage>
        <taxon>Eukaryota</taxon>
        <taxon>Metazoa</taxon>
        <taxon>Cnidaria</taxon>
        <taxon>Anthozoa</taxon>
        <taxon>Hexacorallia</taxon>
        <taxon>Scleractinia</taxon>
        <taxon>Fungiina</taxon>
        <taxon>Poritidae</taxon>
        <taxon>Porites</taxon>
    </lineage>
</organism>
<dbReference type="InterPro" id="IPR027417">
    <property type="entry name" value="P-loop_NTPase"/>
</dbReference>
<dbReference type="Gene3D" id="1.25.40.10">
    <property type="entry name" value="Tetratricopeptide repeat domain"/>
    <property type="match status" value="1"/>
</dbReference>
<feature type="coiled-coil region" evidence="2">
    <location>
        <begin position="766"/>
        <end position="839"/>
    </location>
</feature>
<dbReference type="Pfam" id="PF20706">
    <property type="entry name" value="GT4-conflict"/>
    <property type="match status" value="1"/>
</dbReference>
<evidence type="ECO:0000256" key="1">
    <source>
        <dbReference type="PROSITE-ProRule" id="PRU00339"/>
    </source>
</evidence>
<dbReference type="Pfam" id="PF00515">
    <property type="entry name" value="TPR_1"/>
    <property type="match status" value="1"/>
</dbReference>
<dbReference type="InterPro" id="IPR011050">
    <property type="entry name" value="Pectin_lyase_fold/virulence"/>
</dbReference>
<evidence type="ECO:0000259" key="4">
    <source>
        <dbReference type="Pfam" id="PF13229"/>
    </source>
</evidence>
<evidence type="ECO:0000256" key="2">
    <source>
        <dbReference type="SAM" id="Coils"/>
    </source>
</evidence>
<evidence type="ECO:0000259" key="6">
    <source>
        <dbReference type="Pfam" id="PF25000"/>
    </source>
</evidence>
<sequence>MAGYDNPVDWLSSLPEGHAVDCVIGHGAVLGRQVQFIKRTHPHCKWIQVVHTSPEELGMYKEYEENISKGEKKHQVEVKLCKLADHVVAVGPKLAEAFSGYLRPCGKDQNVFNFTPGIFSEFSDVKQATEERNFFNVLVFGRGDNEDFQLKGYDIAAKAIAELKDMTYILVFVGATSGEEEKVAKMLLQEGIDRSQLRVRCFNESRKKLADLFCEVDLAIMPSRTEGFGLAALEAFSAGLPVLVSRNSGLGEALKKVACASSCVIESENPKEWADAIKAVRQKDREMRLEESNIVRGEYAKKFSWKEQCDKLVERMRNIIQEDESIDIRLDCYARKQVGTSLPQNVSQEENAVNERIPSSQEVLNHIANKYLRNINPSNLEELNGFLRYMKEARKVLIVDVKSGSLIIKVQASSLHILDELWKDYRTGHLTEVAQRYLVTEDILKEMGLDSVQLTLTINEEEYKAYRKHLLRSEGLQLSMGYPVDKDLLKLISVEVNNVEKEADNIRQSRTDEANKVVMAMGGATGGRVIRFVPPIPPGTPAAPTVLTGPPAAAGPVTSFDLEKNQKRWVVIGICLNRLLLPVVRDFVAQEIPKHYASLKSTHGIDTQVYGRHKTHDGPSQLNYGSINNNWGNFKKKLRSYDYKVGTAEDLAKLYLEPHMAKFTGFDNTCDLNAVLGILERASVFHTRIQTNAKDVRTKVRNEWGHCNFDHWTDAEFQNSCQLMEIMVRSLGLAKADEDKQLDELHHWETTGLQLSMGYPVDKDLMKLISVEVNNVEKEVDNIRQSRTDEANKISAALPIIRDEIANFDKRIIEIERRMEEERKERLEKEEALSDAIADISSDLAEVDKRVGVNERDICQLKDEQSNLETTVSSVSADIGDLKKGRSRLDARVEALEKRNFKTADVQIFEVPKRNNCFCGRQIELETIAAHLKNTQNGCIDSAICGLGGVGKTSLAVEFLSQNDREYPGGIFWISGQDKFFQRSVNEMARQIGTIENDFHNSLSTTLDWLRKREKLWCLVVDNLDELEMSKEMRELLTGSWKYMARGHIIITTRREVSEIGRATGIDEQCCIDLKCLTEEEGIQFLRRRTGRTDEGEDNDLRQLVRELGGLPLALDQAGAFIRNVKQSIKEYVKKYKKQRVRLLKKTKARHLVENTSSERLTVHTTWMLNFDHISRMAEEMDLGEVPTLFMQVSAFYCPDDIPYELINEGLQDEGSSAGDNGMSDKAAEIVSLLTKFSLFQRYGTDSFSVHRLVQEVIRSELQEEQTRFNVLSRAVRALHHALKNTRSPAEVCESFVEDAVFSVDNPPSLQLWAKLASHATYLQEHLSNFSVNHGAAAHKLLYTEETVRVFNEAGIFFNVSQEKVKALEVQKLKLEFLVNLMNSTEDYSAKLPHYFIDIPLNDRDCKLISHCMRQPASDGDLEDEADSVKKEREEKVDQLREQGNIAVKNDKYEEALNLYSSAIDLTSHDHRLFANRALCYMKLSQPQQALDDCEKCLLLCPRYSNALQRKAWALQKLVENGSFHLEGQKMAALAVAIQNEPSLGNEKGFWEKFPRVNEPFRVIKNETQLTFVLMTAQGTLLLKEGVYNLKRFIIFKDLQIVGLGKEVVLRCTECCLISSAKCYFENIVFPKGNIGLVSKGKEAAIHMKHCQISGGATSCEDYPECNGGEGCIAASLGKPVCDRTGKFGDSESKSGVGGFPGVQIHEGSFALIEECAIHDCGGGGALVSGKGSRMAVHKCEVYKNHQAGLQARQGGTLSASQNKIFSGGFHGVLIGPNAGECLITRNKIFENAKRESTPVATRIK</sequence>
<feature type="repeat" description="TPR" evidence="1">
    <location>
        <begin position="1437"/>
        <end position="1470"/>
    </location>
</feature>
<dbReference type="CDD" id="cd03801">
    <property type="entry name" value="GT4_PimA-like"/>
    <property type="match status" value="1"/>
</dbReference>
<dbReference type="Gene3D" id="3.40.50.2000">
    <property type="entry name" value="Glycogen Phosphorylase B"/>
    <property type="match status" value="1"/>
</dbReference>
<dbReference type="EMBL" id="CALNXK010000274">
    <property type="protein sequence ID" value="CAH3180337.1"/>
    <property type="molecule type" value="Genomic_DNA"/>
</dbReference>
<protein>
    <submittedName>
        <fullName evidence="7">Uncharacterized protein</fullName>
    </submittedName>
</protein>
<evidence type="ECO:0000259" key="5">
    <source>
        <dbReference type="Pfam" id="PF20694"/>
    </source>
</evidence>
<feature type="domain" description="TRADD-like N-terminal" evidence="5">
    <location>
        <begin position="393"/>
        <end position="442"/>
    </location>
</feature>
<dbReference type="InterPro" id="IPR049341">
    <property type="entry name" value="TRADD-like_N"/>
</dbReference>
<dbReference type="InterPro" id="IPR056681">
    <property type="entry name" value="DUF7779"/>
</dbReference>
<dbReference type="Pfam" id="PF25000">
    <property type="entry name" value="DUF7779"/>
    <property type="match status" value="1"/>
</dbReference>
<dbReference type="SUPFAM" id="SSF53756">
    <property type="entry name" value="UDP-Glycosyltransferase/glycogen phosphorylase"/>
    <property type="match status" value="1"/>
</dbReference>
<dbReference type="InterPro" id="IPR011990">
    <property type="entry name" value="TPR-like_helical_dom_sf"/>
</dbReference>
<name>A0ABN8RS99_9CNID</name>
<dbReference type="PANTHER" id="PTHR35205">
    <property type="entry name" value="NB-ARC AND TPR DOMAIN PROTEIN"/>
    <property type="match status" value="1"/>
</dbReference>
<keyword evidence="2" id="KW-0175">Coiled coil</keyword>
<evidence type="ECO:0000313" key="8">
    <source>
        <dbReference type="Proteomes" id="UP001159405"/>
    </source>
</evidence>
<dbReference type="Gene3D" id="3.40.50.300">
    <property type="entry name" value="P-loop containing nucleotide triphosphate hydrolases"/>
    <property type="match status" value="1"/>
</dbReference>
<dbReference type="Pfam" id="PF20694">
    <property type="entry name" value="TRADD-like_N"/>
    <property type="match status" value="1"/>
</dbReference>